<keyword evidence="5 9" id="KW-0653">Protein transport</keyword>
<evidence type="ECO:0000256" key="4">
    <source>
        <dbReference type="ARBA" id="ARBA00022692"/>
    </source>
</evidence>
<reference evidence="12" key="1">
    <citation type="journal article" date="2019" name="Int. J. Syst. Evol. Microbiol.">
        <title>The Global Catalogue of Microorganisms (GCM) 10K type strain sequencing project: providing services to taxonomists for standard genome sequencing and annotation.</title>
        <authorList>
            <consortium name="The Broad Institute Genomics Platform"/>
            <consortium name="The Broad Institute Genome Sequencing Center for Infectious Disease"/>
            <person name="Wu L."/>
            <person name="Ma J."/>
        </authorList>
    </citation>
    <scope>NUCLEOTIDE SEQUENCE [LARGE SCALE GENOMIC DNA]</scope>
    <source>
        <strain evidence="12">JCM 17939</strain>
    </source>
</reference>
<keyword evidence="6 9" id="KW-1133">Transmembrane helix</keyword>
<evidence type="ECO:0000256" key="2">
    <source>
        <dbReference type="ARBA" id="ARBA00022448"/>
    </source>
</evidence>
<dbReference type="PRINTS" id="PR01506">
    <property type="entry name" value="TATBPROTEIN"/>
</dbReference>
<dbReference type="HAMAP" id="MF_00236">
    <property type="entry name" value="TatA_E"/>
    <property type="match status" value="1"/>
</dbReference>
<dbReference type="InterPro" id="IPR006312">
    <property type="entry name" value="TatA/E"/>
</dbReference>
<evidence type="ECO:0000256" key="1">
    <source>
        <dbReference type="ARBA" id="ARBA00004162"/>
    </source>
</evidence>
<keyword evidence="4 9" id="KW-0812">Transmembrane</keyword>
<keyword evidence="3 9" id="KW-1003">Cell membrane</keyword>
<keyword evidence="7 9" id="KW-0811">Translocation</keyword>
<evidence type="ECO:0000256" key="5">
    <source>
        <dbReference type="ARBA" id="ARBA00022927"/>
    </source>
</evidence>
<evidence type="ECO:0000256" key="9">
    <source>
        <dbReference type="HAMAP-Rule" id="MF_00236"/>
    </source>
</evidence>
<evidence type="ECO:0000313" key="11">
    <source>
        <dbReference type="EMBL" id="GAA4633692.1"/>
    </source>
</evidence>
<accession>A0ABP8ULY7</accession>
<proteinExistence type="inferred from homology"/>
<protein>
    <recommendedName>
        <fullName evidence="9">Sec-independent protein translocase protein TatA</fullName>
    </recommendedName>
</protein>
<sequence length="112" mass="12027">MPDLGPWEILIIAVVILVLFGSAKLPQAARSLGRSMRIFKSETKGLISDDDEQPRTQAQPQDARAQAARLREQAALLEQQANAQAPQLNAPADDGTTVSGVPLSQTEHGKKS</sequence>
<feature type="compositionally biased region" description="Polar residues" evidence="10">
    <location>
        <begin position="96"/>
        <end position="106"/>
    </location>
</feature>
<dbReference type="NCBIfam" id="TIGR01411">
    <property type="entry name" value="tatAE"/>
    <property type="match status" value="1"/>
</dbReference>
<dbReference type="InterPro" id="IPR003369">
    <property type="entry name" value="TatA/B/E"/>
</dbReference>
<dbReference type="NCBIfam" id="NF001854">
    <property type="entry name" value="PRK00575.1"/>
    <property type="match status" value="1"/>
</dbReference>
<name>A0ABP8ULY7_9ACTN</name>
<dbReference type="Proteomes" id="UP001501442">
    <property type="component" value="Unassembled WGS sequence"/>
</dbReference>
<dbReference type="PANTHER" id="PTHR42982">
    <property type="entry name" value="SEC-INDEPENDENT PROTEIN TRANSLOCASE PROTEIN TATA"/>
    <property type="match status" value="1"/>
</dbReference>
<comment type="caution">
    <text evidence="11">The sequence shown here is derived from an EMBL/GenBank/DDBJ whole genome shotgun (WGS) entry which is preliminary data.</text>
</comment>
<evidence type="ECO:0000256" key="7">
    <source>
        <dbReference type="ARBA" id="ARBA00023010"/>
    </source>
</evidence>
<evidence type="ECO:0000256" key="8">
    <source>
        <dbReference type="ARBA" id="ARBA00023136"/>
    </source>
</evidence>
<dbReference type="Gene3D" id="1.20.5.3310">
    <property type="match status" value="1"/>
</dbReference>
<feature type="compositionally biased region" description="Low complexity" evidence="10">
    <location>
        <begin position="55"/>
        <end position="93"/>
    </location>
</feature>
<keyword evidence="2 9" id="KW-0813">Transport</keyword>
<evidence type="ECO:0000256" key="10">
    <source>
        <dbReference type="SAM" id="MobiDB-lite"/>
    </source>
</evidence>
<feature type="transmembrane region" description="Helical" evidence="9">
    <location>
        <begin position="6"/>
        <end position="26"/>
    </location>
</feature>
<comment type="function">
    <text evidence="9">Part of the twin-arginine translocation (Tat) system that transports large folded proteins containing a characteristic twin-arginine motif in their signal peptide across membranes. TatA could form the protein-conducting channel of the Tat system.</text>
</comment>
<organism evidence="11 12">
    <name type="scientific">Actinoallomurus vinaceus</name>
    <dbReference type="NCBI Taxonomy" id="1080074"/>
    <lineage>
        <taxon>Bacteria</taxon>
        <taxon>Bacillati</taxon>
        <taxon>Actinomycetota</taxon>
        <taxon>Actinomycetes</taxon>
        <taxon>Streptosporangiales</taxon>
        <taxon>Thermomonosporaceae</taxon>
        <taxon>Actinoallomurus</taxon>
    </lineage>
</organism>
<dbReference type="PANTHER" id="PTHR42982:SF8">
    <property type="entry name" value="SEC-INDEPENDENT PROTEIN TRANSLOCASE PROTEIN TATA"/>
    <property type="match status" value="1"/>
</dbReference>
<dbReference type="RefSeq" id="WP_345436688.1">
    <property type="nucleotide sequence ID" value="NZ_BAABHK010000012.1"/>
</dbReference>
<dbReference type="Pfam" id="PF02416">
    <property type="entry name" value="TatA_B_E"/>
    <property type="match status" value="1"/>
</dbReference>
<evidence type="ECO:0000256" key="3">
    <source>
        <dbReference type="ARBA" id="ARBA00022475"/>
    </source>
</evidence>
<feature type="region of interest" description="Disordered" evidence="10">
    <location>
        <begin position="43"/>
        <end position="112"/>
    </location>
</feature>
<comment type="subunit">
    <text evidence="9">The Tat system comprises two distinct complexes: a TatABC complex, containing multiple copies of TatA, TatB and TatC subunits, and a separate TatA complex, containing only TatA subunits. Substrates initially bind to the TatABC complex, which probably triggers association of the separate TatA complex to form the active translocon.</text>
</comment>
<comment type="similarity">
    <text evidence="9">Belongs to the TatA/E family.</text>
</comment>
<comment type="subcellular location">
    <subcellularLocation>
        <location evidence="1 9">Cell membrane</location>
        <topology evidence="1 9">Single-pass membrane protein</topology>
    </subcellularLocation>
</comment>
<gene>
    <name evidence="9" type="primary">tatA</name>
    <name evidence="11" type="ORF">GCM10023196_072230</name>
</gene>
<keyword evidence="8 9" id="KW-0472">Membrane</keyword>
<evidence type="ECO:0000313" key="12">
    <source>
        <dbReference type="Proteomes" id="UP001501442"/>
    </source>
</evidence>
<dbReference type="EMBL" id="BAABHK010000012">
    <property type="protein sequence ID" value="GAA4633692.1"/>
    <property type="molecule type" value="Genomic_DNA"/>
</dbReference>
<evidence type="ECO:0000256" key="6">
    <source>
        <dbReference type="ARBA" id="ARBA00022989"/>
    </source>
</evidence>
<keyword evidence="12" id="KW-1185">Reference proteome</keyword>